<accession>A0ACD3BDQ5</accession>
<sequence length="401" mass="44193">MPLPSSSSSRPLLNSLKTNPARSIHVPHFPRHSRVLPGPPSLVASTTNSNAHPHSVSQIRSITSSATFSISPIPCNSALGEGKCIRTAAALIIGDEILNGKTLDRNSNYFAKYCFENGIKLKRIEVVADKEEEIVEASRRMVREYDFVITSGGIGPTHDDITYAALAKAFGQGLVHHGETIRRMDEMYRHRPWVNSQNSQQEEAFRRMALFPEHAEVIYVGRDIWVPVVRLEGKLCVFPGIPALFQKMLDGLKPFLPLPPRDERPLRLQVFTERPESIIAPYLTSLQSRLGSCGVQVGSYPVIGQGVFVSLIGRENGPIGKDGTGREVYLRDIAREVELEIAGQVVTEEEVAKKKEEARVRATRNPSTMAAAQVGAGINVSIAAQVHRHQSQAQHHQAHSS</sequence>
<keyword evidence="2" id="KW-1185">Reference proteome</keyword>
<protein>
    <submittedName>
        <fullName evidence="1">Molybdopterin binding protein</fullName>
    </submittedName>
</protein>
<gene>
    <name evidence="1" type="ORF">BDN72DRAFT_832072</name>
</gene>
<dbReference type="EMBL" id="ML208262">
    <property type="protein sequence ID" value="TFK75722.1"/>
    <property type="molecule type" value="Genomic_DNA"/>
</dbReference>
<reference evidence="1 2" key="1">
    <citation type="journal article" date="2019" name="Nat. Ecol. Evol.">
        <title>Megaphylogeny resolves global patterns of mushroom evolution.</title>
        <authorList>
            <person name="Varga T."/>
            <person name="Krizsan K."/>
            <person name="Foldi C."/>
            <person name="Dima B."/>
            <person name="Sanchez-Garcia M."/>
            <person name="Sanchez-Ramirez S."/>
            <person name="Szollosi G.J."/>
            <person name="Szarkandi J.G."/>
            <person name="Papp V."/>
            <person name="Albert L."/>
            <person name="Andreopoulos W."/>
            <person name="Angelini C."/>
            <person name="Antonin V."/>
            <person name="Barry K.W."/>
            <person name="Bougher N.L."/>
            <person name="Buchanan P."/>
            <person name="Buyck B."/>
            <person name="Bense V."/>
            <person name="Catcheside P."/>
            <person name="Chovatia M."/>
            <person name="Cooper J."/>
            <person name="Damon W."/>
            <person name="Desjardin D."/>
            <person name="Finy P."/>
            <person name="Geml J."/>
            <person name="Haridas S."/>
            <person name="Hughes K."/>
            <person name="Justo A."/>
            <person name="Karasinski D."/>
            <person name="Kautmanova I."/>
            <person name="Kiss B."/>
            <person name="Kocsube S."/>
            <person name="Kotiranta H."/>
            <person name="LaButti K.M."/>
            <person name="Lechner B.E."/>
            <person name="Liimatainen K."/>
            <person name="Lipzen A."/>
            <person name="Lukacs Z."/>
            <person name="Mihaltcheva S."/>
            <person name="Morgado L.N."/>
            <person name="Niskanen T."/>
            <person name="Noordeloos M.E."/>
            <person name="Ohm R.A."/>
            <person name="Ortiz-Santana B."/>
            <person name="Ovrebo C."/>
            <person name="Racz N."/>
            <person name="Riley R."/>
            <person name="Savchenko A."/>
            <person name="Shiryaev A."/>
            <person name="Soop K."/>
            <person name="Spirin V."/>
            <person name="Szebenyi C."/>
            <person name="Tomsovsky M."/>
            <person name="Tulloss R.E."/>
            <person name="Uehling J."/>
            <person name="Grigoriev I.V."/>
            <person name="Vagvolgyi C."/>
            <person name="Papp T."/>
            <person name="Martin F.M."/>
            <person name="Miettinen O."/>
            <person name="Hibbett D.S."/>
            <person name="Nagy L.G."/>
        </authorList>
    </citation>
    <scope>NUCLEOTIDE SEQUENCE [LARGE SCALE GENOMIC DNA]</scope>
    <source>
        <strain evidence="1 2">NL-1719</strain>
    </source>
</reference>
<dbReference type="Proteomes" id="UP000308600">
    <property type="component" value="Unassembled WGS sequence"/>
</dbReference>
<evidence type="ECO:0000313" key="2">
    <source>
        <dbReference type="Proteomes" id="UP000308600"/>
    </source>
</evidence>
<organism evidence="1 2">
    <name type="scientific">Pluteus cervinus</name>
    <dbReference type="NCBI Taxonomy" id="181527"/>
    <lineage>
        <taxon>Eukaryota</taxon>
        <taxon>Fungi</taxon>
        <taxon>Dikarya</taxon>
        <taxon>Basidiomycota</taxon>
        <taxon>Agaricomycotina</taxon>
        <taxon>Agaricomycetes</taxon>
        <taxon>Agaricomycetidae</taxon>
        <taxon>Agaricales</taxon>
        <taxon>Pluteineae</taxon>
        <taxon>Pluteaceae</taxon>
        <taxon>Pluteus</taxon>
    </lineage>
</organism>
<proteinExistence type="predicted"/>
<name>A0ACD3BDQ5_9AGAR</name>
<evidence type="ECO:0000313" key="1">
    <source>
        <dbReference type="EMBL" id="TFK75722.1"/>
    </source>
</evidence>